<feature type="domain" description="PDZ" evidence="1">
    <location>
        <begin position="60"/>
        <end position="142"/>
    </location>
</feature>
<dbReference type="PROSITE" id="PS50106">
    <property type="entry name" value="PDZ"/>
    <property type="match status" value="1"/>
</dbReference>
<evidence type="ECO:0000313" key="3">
    <source>
        <dbReference type="Proteomes" id="UP000076962"/>
    </source>
</evidence>
<name>A0A176RX70_9GAMM</name>
<protein>
    <submittedName>
        <fullName evidence="2">PDZ/DHR/GLGF domain protein</fullName>
    </submittedName>
</protein>
<evidence type="ECO:0000259" key="1">
    <source>
        <dbReference type="PROSITE" id="PS50106"/>
    </source>
</evidence>
<sequence length="142" mass="16024">MAQTADKFLVEHPNTRLIVLAGNGHVMYKYGIPDRVYRRNGEPFTVIVQDESLNEGIGDYVLFSEEIQGKQSPKIGVGIEEKDKQVVIMSVADNTPAKKADLQVGDIITKLADWKIETLVDLKWVLFYTEMGETVKIEVLRD</sequence>
<dbReference type="SUPFAM" id="SSF50156">
    <property type="entry name" value="PDZ domain-like"/>
    <property type="match status" value="1"/>
</dbReference>
<dbReference type="InterPro" id="IPR036034">
    <property type="entry name" value="PDZ_sf"/>
</dbReference>
<dbReference type="InterPro" id="IPR001478">
    <property type="entry name" value="PDZ"/>
</dbReference>
<dbReference type="EMBL" id="LUTY01002481">
    <property type="protein sequence ID" value="OAD20307.1"/>
    <property type="molecule type" value="Genomic_DNA"/>
</dbReference>
<dbReference type="Gene3D" id="2.30.42.10">
    <property type="match status" value="1"/>
</dbReference>
<dbReference type="Pfam" id="PF13180">
    <property type="entry name" value="PDZ_2"/>
    <property type="match status" value="1"/>
</dbReference>
<reference evidence="2 3" key="1">
    <citation type="submission" date="2016-05" db="EMBL/GenBank/DDBJ databases">
        <title>Single-cell genome of chain-forming Candidatus Thiomargarita nelsonii and comparison to other large sulfur-oxidizing bacteria.</title>
        <authorList>
            <person name="Winkel M."/>
            <person name="Salman V."/>
            <person name="Woyke T."/>
            <person name="Schulz-Vogt H."/>
            <person name="Richter M."/>
            <person name="Flood B."/>
            <person name="Bailey J."/>
            <person name="Amann R."/>
            <person name="Mussmann M."/>
        </authorList>
    </citation>
    <scope>NUCLEOTIDE SEQUENCE [LARGE SCALE GENOMIC DNA]</scope>
    <source>
        <strain evidence="2 3">THI036</strain>
    </source>
</reference>
<comment type="caution">
    <text evidence="2">The sequence shown here is derived from an EMBL/GenBank/DDBJ whole genome shotgun (WGS) entry which is preliminary data.</text>
</comment>
<keyword evidence="3" id="KW-1185">Reference proteome</keyword>
<accession>A0A176RX70</accession>
<organism evidence="2 3">
    <name type="scientific">Candidatus Thiomargarita nelsonii</name>
    <dbReference type="NCBI Taxonomy" id="1003181"/>
    <lineage>
        <taxon>Bacteria</taxon>
        <taxon>Pseudomonadati</taxon>
        <taxon>Pseudomonadota</taxon>
        <taxon>Gammaproteobacteria</taxon>
        <taxon>Thiotrichales</taxon>
        <taxon>Thiotrichaceae</taxon>
        <taxon>Thiomargarita</taxon>
    </lineage>
</organism>
<dbReference type="SUPFAM" id="SSF159501">
    <property type="entry name" value="EreA/ChaN-like"/>
    <property type="match status" value="1"/>
</dbReference>
<dbReference type="AlphaFoldDB" id="A0A176RX70"/>
<evidence type="ECO:0000313" key="2">
    <source>
        <dbReference type="EMBL" id="OAD20307.1"/>
    </source>
</evidence>
<gene>
    <name evidence="2" type="ORF">THIOM_004004</name>
</gene>
<dbReference type="Proteomes" id="UP000076962">
    <property type="component" value="Unassembled WGS sequence"/>
</dbReference>
<proteinExistence type="predicted"/>
<feature type="non-terminal residue" evidence="2">
    <location>
        <position position="142"/>
    </location>
</feature>